<evidence type="ECO:0000313" key="2">
    <source>
        <dbReference type="Proteomes" id="UP000324222"/>
    </source>
</evidence>
<evidence type="ECO:0000313" key="1">
    <source>
        <dbReference type="EMBL" id="MPC56384.1"/>
    </source>
</evidence>
<name>A0A5B7GIN9_PORTR</name>
<reference evidence="1 2" key="1">
    <citation type="submission" date="2019-05" db="EMBL/GenBank/DDBJ databases">
        <title>Another draft genome of Portunus trituberculatus and its Hox gene families provides insights of decapod evolution.</title>
        <authorList>
            <person name="Jeong J.-H."/>
            <person name="Song I."/>
            <person name="Kim S."/>
            <person name="Choi T."/>
            <person name="Kim D."/>
            <person name="Ryu S."/>
            <person name="Kim W."/>
        </authorList>
    </citation>
    <scope>NUCLEOTIDE SEQUENCE [LARGE SCALE GENOMIC DNA]</scope>
    <source>
        <tissue evidence="1">Muscle</tissue>
    </source>
</reference>
<dbReference type="Proteomes" id="UP000324222">
    <property type="component" value="Unassembled WGS sequence"/>
</dbReference>
<dbReference type="AlphaFoldDB" id="A0A5B7GIN9"/>
<proteinExistence type="predicted"/>
<protein>
    <submittedName>
        <fullName evidence="1">Uncharacterized protein</fullName>
    </submittedName>
</protein>
<organism evidence="1 2">
    <name type="scientific">Portunus trituberculatus</name>
    <name type="common">Swimming crab</name>
    <name type="synonym">Neptunus trituberculatus</name>
    <dbReference type="NCBI Taxonomy" id="210409"/>
    <lineage>
        <taxon>Eukaryota</taxon>
        <taxon>Metazoa</taxon>
        <taxon>Ecdysozoa</taxon>
        <taxon>Arthropoda</taxon>
        <taxon>Crustacea</taxon>
        <taxon>Multicrustacea</taxon>
        <taxon>Malacostraca</taxon>
        <taxon>Eumalacostraca</taxon>
        <taxon>Eucarida</taxon>
        <taxon>Decapoda</taxon>
        <taxon>Pleocyemata</taxon>
        <taxon>Brachyura</taxon>
        <taxon>Eubrachyura</taxon>
        <taxon>Portunoidea</taxon>
        <taxon>Portunidae</taxon>
        <taxon>Portuninae</taxon>
        <taxon>Portunus</taxon>
    </lineage>
</organism>
<comment type="caution">
    <text evidence="1">The sequence shown here is derived from an EMBL/GenBank/DDBJ whole genome shotgun (WGS) entry which is preliminary data.</text>
</comment>
<gene>
    <name evidence="1" type="ORF">E2C01_050344</name>
</gene>
<accession>A0A5B7GIN9</accession>
<keyword evidence="2" id="KW-1185">Reference proteome</keyword>
<sequence length="74" mass="8153">MLQQDQDQQHVKLKVSVCVIRYAVPQDVSCDNPCDTTANVPRYTVPPPARSEPIACLFGRDVSPTVPPAFLLDT</sequence>
<dbReference type="EMBL" id="VSRR010013899">
    <property type="protein sequence ID" value="MPC56384.1"/>
    <property type="molecule type" value="Genomic_DNA"/>
</dbReference>